<dbReference type="InterPro" id="IPR023996">
    <property type="entry name" value="TonB-dep_OMP_SusC/RagA"/>
</dbReference>
<keyword evidence="12" id="KW-0732">Signal</keyword>
<evidence type="ECO:0000256" key="9">
    <source>
        <dbReference type="ARBA" id="ARBA00023136"/>
    </source>
</evidence>
<keyword evidence="2 11" id="KW-0813">Transport</keyword>
<dbReference type="Proteomes" id="UP001597418">
    <property type="component" value="Unassembled WGS sequence"/>
</dbReference>
<proteinExistence type="inferred from homology"/>
<dbReference type="Gene3D" id="2.40.170.20">
    <property type="entry name" value="TonB-dependent receptor, beta-barrel domain"/>
    <property type="match status" value="1"/>
</dbReference>
<dbReference type="Gene3D" id="2.170.130.10">
    <property type="entry name" value="TonB-dependent receptor, plug domain"/>
    <property type="match status" value="1"/>
</dbReference>
<keyword evidence="10 11" id="KW-0998">Cell outer membrane</keyword>
<dbReference type="EMBL" id="JBHUMB010000008">
    <property type="protein sequence ID" value="MFD2743539.1"/>
    <property type="molecule type" value="Genomic_DNA"/>
</dbReference>
<feature type="domain" description="TonB-dependent receptor plug" evidence="13">
    <location>
        <begin position="138"/>
        <end position="262"/>
    </location>
</feature>
<evidence type="ECO:0000256" key="7">
    <source>
        <dbReference type="ARBA" id="ARBA00023065"/>
    </source>
</evidence>
<evidence type="ECO:0000256" key="3">
    <source>
        <dbReference type="ARBA" id="ARBA00022452"/>
    </source>
</evidence>
<keyword evidence="5 11" id="KW-0812">Transmembrane</keyword>
<keyword evidence="8" id="KW-0798">TonB box</keyword>
<dbReference type="NCBIfam" id="TIGR04056">
    <property type="entry name" value="OMP_RagA_SusC"/>
    <property type="match status" value="1"/>
</dbReference>
<name>A0ABW5UCC0_9SPHI</name>
<protein>
    <submittedName>
        <fullName evidence="14">SusC/RagA family TonB-linked outer membrane protein</fullName>
    </submittedName>
</protein>
<comment type="caution">
    <text evidence="14">The sequence shown here is derived from an EMBL/GenBank/DDBJ whole genome shotgun (WGS) entry which is preliminary data.</text>
</comment>
<keyword evidence="6" id="KW-0408">Iron</keyword>
<dbReference type="InterPro" id="IPR039426">
    <property type="entry name" value="TonB-dep_rcpt-like"/>
</dbReference>
<dbReference type="InterPro" id="IPR037066">
    <property type="entry name" value="Plug_dom_sf"/>
</dbReference>
<dbReference type="Pfam" id="PF07715">
    <property type="entry name" value="Plug"/>
    <property type="match status" value="1"/>
</dbReference>
<dbReference type="InterPro" id="IPR012910">
    <property type="entry name" value="Plug_dom"/>
</dbReference>
<keyword evidence="15" id="KW-1185">Reference proteome</keyword>
<dbReference type="InterPro" id="IPR036942">
    <property type="entry name" value="Beta-barrel_TonB_sf"/>
</dbReference>
<evidence type="ECO:0000256" key="4">
    <source>
        <dbReference type="ARBA" id="ARBA00022496"/>
    </source>
</evidence>
<evidence type="ECO:0000256" key="2">
    <source>
        <dbReference type="ARBA" id="ARBA00022448"/>
    </source>
</evidence>
<reference evidence="15" key="1">
    <citation type="journal article" date="2019" name="Int. J. Syst. Evol. Microbiol.">
        <title>The Global Catalogue of Microorganisms (GCM) 10K type strain sequencing project: providing services to taxonomists for standard genome sequencing and annotation.</title>
        <authorList>
            <consortium name="The Broad Institute Genomics Platform"/>
            <consortium name="The Broad Institute Genome Sequencing Center for Infectious Disease"/>
            <person name="Wu L."/>
            <person name="Ma J."/>
        </authorList>
    </citation>
    <scope>NUCLEOTIDE SEQUENCE [LARGE SCALE GENOMIC DNA]</scope>
    <source>
        <strain evidence="15">KCTC 42247</strain>
    </source>
</reference>
<dbReference type="SUPFAM" id="SSF49464">
    <property type="entry name" value="Carboxypeptidase regulatory domain-like"/>
    <property type="match status" value="1"/>
</dbReference>
<dbReference type="SUPFAM" id="SSF56935">
    <property type="entry name" value="Porins"/>
    <property type="match status" value="1"/>
</dbReference>
<dbReference type="PANTHER" id="PTHR32552:SF81">
    <property type="entry name" value="TONB-DEPENDENT OUTER MEMBRANE RECEPTOR"/>
    <property type="match status" value="1"/>
</dbReference>
<evidence type="ECO:0000256" key="6">
    <source>
        <dbReference type="ARBA" id="ARBA00023004"/>
    </source>
</evidence>
<evidence type="ECO:0000256" key="12">
    <source>
        <dbReference type="SAM" id="SignalP"/>
    </source>
</evidence>
<keyword evidence="3 11" id="KW-1134">Transmembrane beta strand</keyword>
<accession>A0ABW5UCC0</accession>
<evidence type="ECO:0000313" key="14">
    <source>
        <dbReference type="EMBL" id="MFD2743539.1"/>
    </source>
</evidence>
<evidence type="ECO:0000259" key="13">
    <source>
        <dbReference type="Pfam" id="PF07715"/>
    </source>
</evidence>
<keyword evidence="9 11" id="KW-0472">Membrane</keyword>
<evidence type="ECO:0000256" key="5">
    <source>
        <dbReference type="ARBA" id="ARBA00022692"/>
    </source>
</evidence>
<dbReference type="PROSITE" id="PS52016">
    <property type="entry name" value="TONB_DEPENDENT_REC_3"/>
    <property type="match status" value="1"/>
</dbReference>
<feature type="chain" id="PRO_5047463226" evidence="12">
    <location>
        <begin position="24"/>
        <end position="1028"/>
    </location>
</feature>
<organism evidence="14 15">
    <name type="scientific">Sphingobacterium populi</name>
    <dbReference type="NCBI Taxonomy" id="1812824"/>
    <lineage>
        <taxon>Bacteria</taxon>
        <taxon>Pseudomonadati</taxon>
        <taxon>Bacteroidota</taxon>
        <taxon>Sphingobacteriia</taxon>
        <taxon>Sphingobacteriales</taxon>
        <taxon>Sphingobacteriaceae</taxon>
        <taxon>Sphingobacterium</taxon>
    </lineage>
</organism>
<dbReference type="InterPro" id="IPR008969">
    <property type="entry name" value="CarboxyPept-like_regulatory"/>
</dbReference>
<dbReference type="PANTHER" id="PTHR32552">
    <property type="entry name" value="FERRICHROME IRON RECEPTOR-RELATED"/>
    <property type="match status" value="1"/>
</dbReference>
<evidence type="ECO:0000256" key="1">
    <source>
        <dbReference type="ARBA" id="ARBA00004571"/>
    </source>
</evidence>
<feature type="signal peptide" evidence="12">
    <location>
        <begin position="1"/>
        <end position="23"/>
    </location>
</feature>
<dbReference type="Pfam" id="PF13715">
    <property type="entry name" value="CarbopepD_reg_2"/>
    <property type="match status" value="1"/>
</dbReference>
<keyword evidence="4" id="KW-0410">Iron transport</keyword>
<comment type="similarity">
    <text evidence="11">Belongs to the TonB-dependent receptor family.</text>
</comment>
<evidence type="ECO:0000256" key="10">
    <source>
        <dbReference type="ARBA" id="ARBA00023237"/>
    </source>
</evidence>
<sequence length="1028" mass="113335">MFWKSDSINLFLLLLLFSSPSLAYTASKSITFTIFHDNLFVQPADQIYTGQIVDNLGVAIQGVTVTNKSSNSSTLSDETGLFSISGDAGQVLVFSYLGYETLEIRLSDNTRIEVMMTSGNNQVEEVVVTALGLKKSTRSLTYAVQEIAGEELTRNRDANFVNALTGKVAGVTINASSSGIGGATRVVMRGTKSISLNNNVLYVVDGIPLPNVNGGAITNGAFQGAVSGEGISSFNPDDIESISALTGPSATALYGNQGANGVILVTTKKGNIGKLKISVSNTSDFFQPFVMPEFQNTYGQNDPLQYASWGDKLPTPSTYHPRDFFQLGHNIANSVSFSGGSERSQTFFSAATNNAQGIIPGNTYNRYNFYLRHTVELTDRLTTDFNAMYVKTNDRNMVAQGQFHNPILPIYLFPPGDDIRKYQIYARHNTDRNIPEQFWPYGNLGLAAQNPYWIANSQSNTNDLDRYMLSATAKYKVLEWFDISGRVRLDNSINHNEIKLPASTDGIFASEFGFYSTGKTTNKNLYLDLIGQIRREITPDLHFTSNFGGSFQNDHIDGLMVSGNLTRIANLFTTVDNMDPQSFQSYLRTQLQSTFATVQFDYKNRLFLDATGRYEWPSQLPPGFATTSSYFYPSVGLSGVISEMVQLPSVISFLKGRVSYAAVSNPPRFGVTNPVFDLGRFFNPAPFPEYFPEHTQSYEAGLDLKLFNNALSLSATVYKANTTNQLLTRPILSGSIFSEFSYNAGDIENRGIEATLGYNLNKADFSWNSNVVFTLNRNRINRLSEGFTNPITGEIFGRDSLSMGSLGSLQNLLVVGGSMSDLYISEVLREDNQGNLWVDPADGSIQTMRIPQRYIGRTIPDFNLGWRNSFAYKNFDASFLVDGRFGGIGVSATQSIMDAHGVSAQSARDRDNGGVSIYGGTYADVQNFYNVIGAASGGSVGLLGYYTYSATNIRLREASVGYTFHSNYFGNRIDQIRISATGRNLFMFYNKAPFDPESTASTGTYYQGIDYFQQPSYRSFGFQVNVQF</sequence>
<gene>
    <name evidence="14" type="ORF">ACFSQ6_09025</name>
</gene>
<dbReference type="InterPro" id="IPR023997">
    <property type="entry name" value="TonB-dep_OMP_SusC/RagA_CS"/>
</dbReference>
<evidence type="ECO:0000256" key="11">
    <source>
        <dbReference type="PROSITE-ProRule" id="PRU01360"/>
    </source>
</evidence>
<evidence type="ECO:0000256" key="8">
    <source>
        <dbReference type="ARBA" id="ARBA00023077"/>
    </source>
</evidence>
<evidence type="ECO:0000313" key="15">
    <source>
        <dbReference type="Proteomes" id="UP001597418"/>
    </source>
</evidence>
<keyword evidence="7" id="KW-0406">Ion transport</keyword>
<dbReference type="NCBIfam" id="TIGR04057">
    <property type="entry name" value="SusC_RagA_signa"/>
    <property type="match status" value="1"/>
</dbReference>
<comment type="subcellular location">
    <subcellularLocation>
        <location evidence="1 11">Cell outer membrane</location>
        <topology evidence="1 11">Multi-pass membrane protein</topology>
    </subcellularLocation>
</comment>